<accession>A0A4Y2E4Y9</accession>
<comment type="caution">
    <text evidence="1">The sequence shown here is derived from an EMBL/GenBank/DDBJ whole genome shotgun (WGS) entry which is preliminary data.</text>
</comment>
<proteinExistence type="predicted"/>
<keyword evidence="2" id="KW-1185">Reference proteome</keyword>
<evidence type="ECO:0000313" key="2">
    <source>
        <dbReference type="Proteomes" id="UP000499080"/>
    </source>
</evidence>
<organism evidence="1 2">
    <name type="scientific">Araneus ventricosus</name>
    <name type="common">Orbweaver spider</name>
    <name type="synonym">Epeira ventricosa</name>
    <dbReference type="NCBI Taxonomy" id="182803"/>
    <lineage>
        <taxon>Eukaryota</taxon>
        <taxon>Metazoa</taxon>
        <taxon>Ecdysozoa</taxon>
        <taxon>Arthropoda</taxon>
        <taxon>Chelicerata</taxon>
        <taxon>Arachnida</taxon>
        <taxon>Araneae</taxon>
        <taxon>Araneomorphae</taxon>
        <taxon>Entelegynae</taxon>
        <taxon>Araneoidea</taxon>
        <taxon>Araneidae</taxon>
        <taxon>Araneus</taxon>
    </lineage>
</organism>
<dbReference type="Proteomes" id="UP000499080">
    <property type="component" value="Unassembled WGS sequence"/>
</dbReference>
<evidence type="ECO:0000313" key="1">
    <source>
        <dbReference type="EMBL" id="GBM23108.1"/>
    </source>
</evidence>
<dbReference type="EMBL" id="BGPR01000492">
    <property type="protein sequence ID" value="GBM23108.1"/>
    <property type="molecule type" value="Genomic_DNA"/>
</dbReference>
<name>A0A4Y2E4Y9_ARAVE</name>
<gene>
    <name evidence="1" type="ORF">AVEN_150526_1</name>
</gene>
<dbReference type="AlphaFoldDB" id="A0A4Y2E4Y9"/>
<sequence>MIPITNDVLMKFDAAMQYKNTKWNIASDLQVFSVLEMAQLANEVTPHKYGVSLKPSVWSDRLRKLCHFQSTKESCVLNHTANYNVCVSVQRLF</sequence>
<reference evidence="1 2" key="1">
    <citation type="journal article" date="2019" name="Sci. Rep.">
        <title>Orb-weaving spider Araneus ventricosus genome elucidates the spidroin gene catalogue.</title>
        <authorList>
            <person name="Kono N."/>
            <person name="Nakamura H."/>
            <person name="Ohtoshi R."/>
            <person name="Moran D.A.P."/>
            <person name="Shinohara A."/>
            <person name="Yoshida Y."/>
            <person name="Fujiwara M."/>
            <person name="Mori M."/>
            <person name="Tomita M."/>
            <person name="Arakawa K."/>
        </authorList>
    </citation>
    <scope>NUCLEOTIDE SEQUENCE [LARGE SCALE GENOMIC DNA]</scope>
</reference>
<protein>
    <submittedName>
        <fullName evidence="1">Uncharacterized protein</fullName>
    </submittedName>
</protein>